<dbReference type="EMBL" id="BQNB010020386">
    <property type="protein sequence ID" value="GJT95418.1"/>
    <property type="molecule type" value="Genomic_DNA"/>
</dbReference>
<name>A0ABQ5I5M8_9ASTR</name>
<proteinExistence type="predicted"/>
<sequence length="130" mass="14798">GKFVLRVRTRGEVGVDSGTITVVKCIISDGSERKWAGIGTLKWLEWAGDRGKERLSQEDDIGVSSEFLNIKLLVKLLKRYGMKGLDDTMPYVVRIIDDDFKEIVLRRKANTKRLLQFVLTFLPTDVDPDK</sequence>
<keyword evidence="2" id="KW-1185">Reference proteome</keyword>
<protein>
    <submittedName>
        <fullName evidence="1">Uncharacterized protein</fullName>
    </submittedName>
</protein>
<gene>
    <name evidence="1" type="ORF">Tco_1090936</name>
</gene>
<evidence type="ECO:0000313" key="1">
    <source>
        <dbReference type="EMBL" id="GJT95418.1"/>
    </source>
</evidence>
<feature type="non-terminal residue" evidence="1">
    <location>
        <position position="1"/>
    </location>
</feature>
<accession>A0ABQ5I5M8</accession>
<reference evidence="1" key="1">
    <citation type="journal article" date="2022" name="Int. J. Mol. Sci.">
        <title>Draft Genome of Tanacetum Coccineum: Genomic Comparison of Closely Related Tanacetum-Family Plants.</title>
        <authorList>
            <person name="Yamashiro T."/>
            <person name="Shiraishi A."/>
            <person name="Nakayama K."/>
            <person name="Satake H."/>
        </authorList>
    </citation>
    <scope>NUCLEOTIDE SEQUENCE</scope>
</reference>
<comment type="caution">
    <text evidence="1">The sequence shown here is derived from an EMBL/GenBank/DDBJ whole genome shotgun (WGS) entry which is preliminary data.</text>
</comment>
<dbReference type="Proteomes" id="UP001151760">
    <property type="component" value="Unassembled WGS sequence"/>
</dbReference>
<organism evidence="1 2">
    <name type="scientific">Tanacetum coccineum</name>
    <dbReference type="NCBI Taxonomy" id="301880"/>
    <lineage>
        <taxon>Eukaryota</taxon>
        <taxon>Viridiplantae</taxon>
        <taxon>Streptophyta</taxon>
        <taxon>Embryophyta</taxon>
        <taxon>Tracheophyta</taxon>
        <taxon>Spermatophyta</taxon>
        <taxon>Magnoliopsida</taxon>
        <taxon>eudicotyledons</taxon>
        <taxon>Gunneridae</taxon>
        <taxon>Pentapetalae</taxon>
        <taxon>asterids</taxon>
        <taxon>campanulids</taxon>
        <taxon>Asterales</taxon>
        <taxon>Asteraceae</taxon>
        <taxon>Asteroideae</taxon>
        <taxon>Anthemideae</taxon>
        <taxon>Anthemidinae</taxon>
        <taxon>Tanacetum</taxon>
    </lineage>
</organism>
<evidence type="ECO:0000313" key="2">
    <source>
        <dbReference type="Proteomes" id="UP001151760"/>
    </source>
</evidence>
<reference evidence="1" key="2">
    <citation type="submission" date="2022-01" db="EMBL/GenBank/DDBJ databases">
        <authorList>
            <person name="Yamashiro T."/>
            <person name="Shiraishi A."/>
            <person name="Satake H."/>
            <person name="Nakayama K."/>
        </authorList>
    </citation>
    <scope>NUCLEOTIDE SEQUENCE</scope>
</reference>